<proteinExistence type="predicted"/>
<dbReference type="InterPro" id="IPR001611">
    <property type="entry name" value="Leu-rich_rpt"/>
</dbReference>
<evidence type="ECO:0000256" key="3">
    <source>
        <dbReference type="SAM" id="MobiDB-lite"/>
    </source>
</evidence>
<dbReference type="InterPro" id="IPR032675">
    <property type="entry name" value="LRR_dom_sf"/>
</dbReference>
<feature type="region of interest" description="Disordered" evidence="3">
    <location>
        <begin position="281"/>
        <end position="304"/>
    </location>
</feature>
<feature type="compositionally biased region" description="Basic and acidic residues" evidence="3">
    <location>
        <begin position="427"/>
        <end position="447"/>
    </location>
</feature>
<dbReference type="InterPro" id="IPR003591">
    <property type="entry name" value="Leu-rich_rpt_typical-subtyp"/>
</dbReference>
<dbReference type="Proteomes" id="UP000736335">
    <property type="component" value="Unassembled WGS sequence"/>
</dbReference>
<dbReference type="PANTHER" id="PTHR47566:SF1">
    <property type="entry name" value="PROTEIN NUD1"/>
    <property type="match status" value="1"/>
</dbReference>
<evidence type="ECO:0000313" key="4">
    <source>
        <dbReference type="EMBL" id="KAF9778564.1"/>
    </source>
</evidence>
<accession>A0A9P6H3T5</accession>
<feature type="region of interest" description="Disordered" evidence="3">
    <location>
        <begin position="494"/>
        <end position="537"/>
    </location>
</feature>
<dbReference type="InterPro" id="IPR052574">
    <property type="entry name" value="CDIRP"/>
</dbReference>
<feature type="compositionally biased region" description="Basic and acidic residues" evidence="3">
    <location>
        <begin position="334"/>
        <end position="343"/>
    </location>
</feature>
<feature type="compositionally biased region" description="Acidic residues" evidence="3">
    <location>
        <begin position="675"/>
        <end position="688"/>
    </location>
</feature>
<dbReference type="GO" id="GO:0061499">
    <property type="term" value="C:outer plaque of mitotic spindle pole body"/>
    <property type="evidence" value="ECO:0007669"/>
    <property type="project" value="TreeGrafter"/>
</dbReference>
<reference evidence="4" key="1">
    <citation type="journal article" date="2020" name="Nat. Commun.">
        <title>Large-scale genome sequencing of mycorrhizal fungi provides insights into the early evolution of symbiotic traits.</title>
        <authorList>
            <person name="Miyauchi S."/>
            <person name="Kiss E."/>
            <person name="Kuo A."/>
            <person name="Drula E."/>
            <person name="Kohler A."/>
            <person name="Sanchez-Garcia M."/>
            <person name="Morin E."/>
            <person name="Andreopoulos B."/>
            <person name="Barry K.W."/>
            <person name="Bonito G."/>
            <person name="Buee M."/>
            <person name="Carver A."/>
            <person name="Chen C."/>
            <person name="Cichocki N."/>
            <person name="Clum A."/>
            <person name="Culley D."/>
            <person name="Crous P.W."/>
            <person name="Fauchery L."/>
            <person name="Girlanda M."/>
            <person name="Hayes R.D."/>
            <person name="Keri Z."/>
            <person name="LaButti K."/>
            <person name="Lipzen A."/>
            <person name="Lombard V."/>
            <person name="Magnuson J."/>
            <person name="Maillard F."/>
            <person name="Murat C."/>
            <person name="Nolan M."/>
            <person name="Ohm R.A."/>
            <person name="Pangilinan J."/>
            <person name="Pereira M.F."/>
            <person name="Perotto S."/>
            <person name="Peter M."/>
            <person name="Pfister S."/>
            <person name="Riley R."/>
            <person name="Sitrit Y."/>
            <person name="Stielow J.B."/>
            <person name="Szollosi G."/>
            <person name="Zifcakova L."/>
            <person name="Stursova M."/>
            <person name="Spatafora J.W."/>
            <person name="Tedersoo L."/>
            <person name="Vaario L.M."/>
            <person name="Yamada A."/>
            <person name="Yan M."/>
            <person name="Wang P."/>
            <person name="Xu J."/>
            <person name="Bruns T."/>
            <person name="Baldrian P."/>
            <person name="Vilgalys R."/>
            <person name="Dunand C."/>
            <person name="Henrissat B."/>
            <person name="Grigoriev I.V."/>
            <person name="Hibbett D."/>
            <person name="Nagy L.G."/>
            <person name="Martin F.M."/>
        </authorList>
    </citation>
    <scope>NUCLEOTIDE SEQUENCE</scope>
    <source>
        <strain evidence="4">UH-Tt-Lm1</strain>
    </source>
</reference>
<keyword evidence="1" id="KW-0433">Leucine-rich repeat</keyword>
<dbReference type="EMBL" id="WIUZ02000022">
    <property type="protein sequence ID" value="KAF9778564.1"/>
    <property type="molecule type" value="Genomic_DNA"/>
</dbReference>
<dbReference type="PANTHER" id="PTHR47566">
    <property type="match status" value="1"/>
</dbReference>
<feature type="compositionally biased region" description="Polar residues" evidence="3">
    <location>
        <begin position="24"/>
        <end position="40"/>
    </location>
</feature>
<keyword evidence="2" id="KW-0677">Repeat</keyword>
<feature type="region of interest" description="Disordered" evidence="3">
    <location>
        <begin position="1294"/>
        <end position="1319"/>
    </location>
</feature>
<reference evidence="4" key="2">
    <citation type="submission" date="2020-11" db="EMBL/GenBank/DDBJ databases">
        <authorList>
            <consortium name="DOE Joint Genome Institute"/>
            <person name="Kuo A."/>
            <person name="Miyauchi S."/>
            <person name="Kiss E."/>
            <person name="Drula E."/>
            <person name="Kohler A."/>
            <person name="Sanchez-Garcia M."/>
            <person name="Andreopoulos B."/>
            <person name="Barry K.W."/>
            <person name="Bonito G."/>
            <person name="Buee M."/>
            <person name="Carver A."/>
            <person name="Chen C."/>
            <person name="Cichocki N."/>
            <person name="Clum A."/>
            <person name="Culley D."/>
            <person name="Crous P.W."/>
            <person name="Fauchery L."/>
            <person name="Girlanda M."/>
            <person name="Hayes R."/>
            <person name="Keri Z."/>
            <person name="Labutti K."/>
            <person name="Lipzen A."/>
            <person name="Lombard V."/>
            <person name="Magnuson J."/>
            <person name="Maillard F."/>
            <person name="Morin E."/>
            <person name="Murat C."/>
            <person name="Nolan M."/>
            <person name="Ohm R."/>
            <person name="Pangilinan J."/>
            <person name="Pereira M."/>
            <person name="Perotto S."/>
            <person name="Peter M."/>
            <person name="Riley R."/>
            <person name="Sitrit Y."/>
            <person name="Stielow B."/>
            <person name="Szollosi G."/>
            <person name="Zifcakova L."/>
            <person name="Stursova M."/>
            <person name="Spatafora J.W."/>
            <person name="Tedersoo L."/>
            <person name="Vaario L.-M."/>
            <person name="Yamada A."/>
            <person name="Yan M."/>
            <person name="Wang P."/>
            <person name="Xu J."/>
            <person name="Bruns T."/>
            <person name="Baldrian P."/>
            <person name="Vilgalys R."/>
            <person name="Henrissat B."/>
            <person name="Grigoriev I.V."/>
            <person name="Hibbett D."/>
            <person name="Nagy L.G."/>
            <person name="Martin F.M."/>
        </authorList>
    </citation>
    <scope>NUCLEOTIDE SEQUENCE</scope>
    <source>
        <strain evidence="4">UH-Tt-Lm1</strain>
    </source>
</reference>
<feature type="compositionally biased region" description="Polar residues" evidence="3">
    <location>
        <begin position="877"/>
        <end position="889"/>
    </location>
</feature>
<protein>
    <recommendedName>
        <fullName evidence="6">Septation initiation network scaffold protein cdc11</fullName>
    </recommendedName>
</protein>
<feature type="compositionally biased region" description="Polar residues" evidence="3">
    <location>
        <begin position="168"/>
        <end position="200"/>
    </location>
</feature>
<feature type="region of interest" description="Disordered" evidence="3">
    <location>
        <begin position="332"/>
        <end position="371"/>
    </location>
</feature>
<feature type="region of interest" description="Disordered" evidence="3">
    <location>
        <begin position="164"/>
        <end position="209"/>
    </location>
</feature>
<feature type="region of interest" description="Disordered" evidence="3">
    <location>
        <begin position="427"/>
        <end position="448"/>
    </location>
</feature>
<evidence type="ECO:0008006" key="6">
    <source>
        <dbReference type="Google" id="ProtNLM"/>
    </source>
</evidence>
<feature type="compositionally biased region" description="Basic and acidic residues" evidence="3">
    <location>
        <begin position="596"/>
        <end position="608"/>
    </location>
</feature>
<feature type="region of interest" description="Disordered" evidence="3">
    <location>
        <begin position="585"/>
        <end position="631"/>
    </location>
</feature>
<evidence type="ECO:0000256" key="2">
    <source>
        <dbReference type="ARBA" id="ARBA00022737"/>
    </source>
</evidence>
<dbReference type="Gene3D" id="3.80.10.10">
    <property type="entry name" value="Ribonuclease Inhibitor"/>
    <property type="match status" value="3"/>
</dbReference>
<feature type="compositionally biased region" description="Polar residues" evidence="3">
    <location>
        <begin position="744"/>
        <end position="753"/>
    </location>
</feature>
<feature type="region of interest" description="Disordered" evidence="3">
    <location>
        <begin position="657"/>
        <end position="787"/>
    </location>
</feature>
<keyword evidence="5" id="KW-1185">Reference proteome</keyword>
<name>A0A9P6H3T5_9AGAM</name>
<dbReference type="PROSITE" id="PS51450">
    <property type="entry name" value="LRR"/>
    <property type="match status" value="4"/>
</dbReference>
<gene>
    <name evidence="4" type="ORF">BJ322DRAFT_1091258</name>
</gene>
<feature type="compositionally biased region" description="Polar residues" evidence="3">
    <location>
        <begin position="497"/>
        <end position="508"/>
    </location>
</feature>
<evidence type="ECO:0000313" key="5">
    <source>
        <dbReference type="Proteomes" id="UP000736335"/>
    </source>
</evidence>
<dbReference type="Pfam" id="PF13855">
    <property type="entry name" value="LRR_8"/>
    <property type="match status" value="2"/>
</dbReference>
<dbReference type="GO" id="GO:0035591">
    <property type="term" value="F:signaling adaptor activity"/>
    <property type="evidence" value="ECO:0007669"/>
    <property type="project" value="TreeGrafter"/>
</dbReference>
<dbReference type="GO" id="GO:1902412">
    <property type="term" value="P:regulation of mitotic cytokinesis"/>
    <property type="evidence" value="ECO:0007669"/>
    <property type="project" value="TreeGrafter"/>
</dbReference>
<feature type="region of interest" description="Disordered" evidence="3">
    <location>
        <begin position="832"/>
        <end position="889"/>
    </location>
</feature>
<feature type="region of interest" description="Disordered" evidence="3">
    <location>
        <begin position="17"/>
        <end position="61"/>
    </location>
</feature>
<dbReference type="SUPFAM" id="SSF52058">
    <property type="entry name" value="L domain-like"/>
    <property type="match status" value="2"/>
</dbReference>
<comment type="caution">
    <text evidence="4">The sequence shown here is derived from an EMBL/GenBank/DDBJ whole genome shotgun (WGS) entry which is preliminary data.</text>
</comment>
<dbReference type="SMART" id="SM00365">
    <property type="entry name" value="LRR_SD22"/>
    <property type="match status" value="6"/>
</dbReference>
<dbReference type="GO" id="GO:0031028">
    <property type="term" value="P:septation initiation signaling"/>
    <property type="evidence" value="ECO:0007669"/>
    <property type="project" value="TreeGrafter"/>
</dbReference>
<feature type="compositionally biased region" description="Polar residues" evidence="3">
    <location>
        <begin position="50"/>
        <end position="61"/>
    </location>
</feature>
<organism evidence="4 5">
    <name type="scientific">Thelephora terrestris</name>
    <dbReference type="NCBI Taxonomy" id="56493"/>
    <lineage>
        <taxon>Eukaryota</taxon>
        <taxon>Fungi</taxon>
        <taxon>Dikarya</taxon>
        <taxon>Basidiomycota</taxon>
        <taxon>Agaricomycotina</taxon>
        <taxon>Agaricomycetes</taxon>
        <taxon>Thelephorales</taxon>
        <taxon>Thelephoraceae</taxon>
        <taxon>Thelephora</taxon>
    </lineage>
</organism>
<dbReference type="SMART" id="SM00369">
    <property type="entry name" value="LRR_TYP"/>
    <property type="match status" value="6"/>
</dbReference>
<feature type="compositionally biased region" description="Low complexity" evidence="3">
    <location>
        <begin position="518"/>
        <end position="535"/>
    </location>
</feature>
<dbReference type="OrthoDB" id="7451790at2759"/>
<feature type="compositionally biased region" description="Polar residues" evidence="3">
    <location>
        <begin position="359"/>
        <end position="371"/>
    </location>
</feature>
<sequence length="1383" mass="152592">MSRPAWQTDELVEEWVDHEEASSVRWQDSVSSRGTSSDLSLTEALPSTFAPENTSSVTTSSVAPGTFVVREDVPAVSLLPRTPGHKNKDKMKDFFSPMALERMFEPPSPPKRSTDPPIPSTSHHATAPAIPSRLSKVHYPDESIGELDPNEIIETDMPHLAAFDPRKPSSNGQFTFSFPQSTPNLSPIPQSTPTTRSRVPNNPPPTDPRLRLFQFQYDTFTREHLSAMVDSIAVNGTPSAGSNATPTLSAHVSAHFISHISEAEDESLSRMRSSKRIKLSPAVDYADEETSPSPALLERPNSRRDYVGESKNLMEQIRQARDFSTISTNAPSRVIDRSAEESMAHTPAPSRRLRPPSFMQASAPSSATNTVNSKRSIYSSLGYRQEAADLMAQIKSDITTTRRLFSSDTELSHVTRIASNGLQRAKEFEESLHSTRGHGPPEEDPAHDASNMSIEVWQPQAVTTPRPPQLAIIPATPTETVTIRQQIQAQHLPLQYNGPSHPQSNRSGANEDLSRFVSSSTTTTGTTLTSGSAGSFIKHAGPKQMRRIGPEDVIGALSDKVGQMVLDRKKMKWVKDTAPAFSAAVRVREEDEESEDPFRDFESLRDEDSAQPSEQEEESESRIEEIVEDADDPEEAVLNSFSFDDSSAAICPVMTGISRPEDEDSDSSGAVNDDPLTDSDESLEEFADNTERQHEEITDDISLREFPAPPPRSNAIFSTPLPIRPNSTTSAGATPFPSVGRSGTVKSLSTTPVSALKDPNRSRTPAGLKHRRSVSFSDGKREGPIRGLNSNVVEFSDSESANENLGVSGTGSLFELSVRSRRIAGMLDGLQDDYLDESPSKASSTARPMVDEIRPLSANNSTSLNRSNGDDPRRSLSRSQTHRPANPNATFLTECSFGVAHDRLVQVITDIQPFEPHWESLKSIDLSKKTIESVARLKEFLPQLDCLSLNENQISWLSGIPGTVRTLSIASNMLTDVTSFGHLTNLEHLDLSRNDIESLRQLDCLRSLRELRADGNKIKNIDGLQRLEGLVKLSLQSNQIRKVDLSGFRWSKLEMLNLSQNRLDSIQGLKMLGGLIALNLDNNGLSELGVEAGDGGDRGGRGCLGKLRILRVSGNKLQRLDGECFPNLRTLYADNNALSGISHCGRMRRLENLSVRNQAKGKLSISLRDVRDIKRLYVSGNPLSCKFMTEACYNLVYFELAACRLTSLPGNFSSLVPNVRVLNLNYNFLEDVGPLEGLNRIKKLSIIGSRVKGTKGLIRMVQRMGEIEMVDFRMNPCTLGWYLPLLVKDVPGALQPSDQDGDQGRRHGENSKGSGKSSSWQWEELDAKFRRDLPDESYVGRLAYRGLIMRACRDVKVLDGIQVSEKEREKAEKLLTGILRKRD</sequence>
<feature type="compositionally biased region" description="Polar residues" evidence="3">
    <location>
        <begin position="857"/>
        <end position="867"/>
    </location>
</feature>
<feature type="region of interest" description="Disordered" evidence="3">
    <location>
        <begin position="102"/>
        <end position="143"/>
    </location>
</feature>
<evidence type="ECO:0000256" key="1">
    <source>
        <dbReference type="ARBA" id="ARBA00022614"/>
    </source>
</evidence>